<dbReference type="Pfam" id="PF00881">
    <property type="entry name" value="Nitroreductase"/>
    <property type="match status" value="2"/>
</dbReference>
<dbReference type="Gene3D" id="3.40.109.10">
    <property type="entry name" value="NADH Oxidase"/>
    <property type="match status" value="1"/>
</dbReference>
<evidence type="ECO:0000256" key="2">
    <source>
        <dbReference type="ARBA" id="ARBA00023002"/>
    </source>
</evidence>
<feature type="domain" description="Nitroreductase" evidence="3">
    <location>
        <begin position="7"/>
        <end position="60"/>
    </location>
</feature>
<accession>X0S0H2</accession>
<name>X0S0H2_9ZZZZ</name>
<organism evidence="4">
    <name type="scientific">marine sediment metagenome</name>
    <dbReference type="NCBI Taxonomy" id="412755"/>
    <lineage>
        <taxon>unclassified sequences</taxon>
        <taxon>metagenomes</taxon>
        <taxon>ecological metagenomes</taxon>
    </lineage>
</organism>
<dbReference type="PANTHER" id="PTHR43673">
    <property type="entry name" value="NAD(P)H NITROREDUCTASE YDGI-RELATED"/>
    <property type="match status" value="1"/>
</dbReference>
<dbReference type="GO" id="GO:0016491">
    <property type="term" value="F:oxidoreductase activity"/>
    <property type="evidence" value="ECO:0007669"/>
    <property type="project" value="UniProtKB-KW"/>
</dbReference>
<dbReference type="EMBL" id="BARS01002512">
    <property type="protein sequence ID" value="GAF68766.1"/>
    <property type="molecule type" value="Genomic_DNA"/>
</dbReference>
<dbReference type="SUPFAM" id="SSF55469">
    <property type="entry name" value="FMN-dependent nitroreductase-like"/>
    <property type="match status" value="1"/>
</dbReference>
<evidence type="ECO:0000256" key="1">
    <source>
        <dbReference type="ARBA" id="ARBA00007118"/>
    </source>
</evidence>
<dbReference type="AlphaFoldDB" id="X0S0H2"/>
<proteinExistence type="inferred from homology"/>
<sequence>MDTYTCIRTKRDTRAYEDKPIPEQSLQRILQAGRMAGSAKNLQPCRFVVLQDAPKKKELAACGQFAQHTASAPVAVAIVLPQSGREFDAGRCAQNMMLAAWAEGITSCPITMHDGDCALRVLGVPQGYRVSIVLALGYPPPSGPRPKGTPRIPLEELVHWGGW</sequence>
<evidence type="ECO:0000313" key="4">
    <source>
        <dbReference type="EMBL" id="GAF68766.1"/>
    </source>
</evidence>
<keyword evidence="2" id="KW-0560">Oxidoreductase</keyword>
<dbReference type="PANTHER" id="PTHR43673:SF10">
    <property type="entry name" value="NADH DEHYDROGENASE_NAD(P)H NITROREDUCTASE XCC3605-RELATED"/>
    <property type="match status" value="1"/>
</dbReference>
<dbReference type="InterPro" id="IPR000415">
    <property type="entry name" value="Nitroreductase-like"/>
</dbReference>
<evidence type="ECO:0000259" key="3">
    <source>
        <dbReference type="Pfam" id="PF00881"/>
    </source>
</evidence>
<comment type="similarity">
    <text evidence="1">Belongs to the nitroreductase family.</text>
</comment>
<dbReference type="InterPro" id="IPR029479">
    <property type="entry name" value="Nitroreductase"/>
</dbReference>
<gene>
    <name evidence="4" type="ORF">S01H1_04791</name>
</gene>
<feature type="domain" description="Nitroreductase" evidence="3">
    <location>
        <begin position="86"/>
        <end position="138"/>
    </location>
</feature>
<comment type="caution">
    <text evidence="4">The sequence shown here is derived from an EMBL/GenBank/DDBJ whole genome shotgun (WGS) entry which is preliminary data.</text>
</comment>
<reference evidence="4" key="1">
    <citation type="journal article" date="2014" name="Front. Microbiol.">
        <title>High frequency of phylogenetically diverse reductive dehalogenase-homologous genes in deep subseafloor sedimentary metagenomes.</title>
        <authorList>
            <person name="Kawai M."/>
            <person name="Futagami T."/>
            <person name="Toyoda A."/>
            <person name="Takaki Y."/>
            <person name="Nishi S."/>
            <person name="Hori S."/>
            <person name="Arai W."/>
            <person name="Tsubouchi T."/>
            <person name="Morono Y."/>
            <person name="Uchiyama I."/>
            <person name="Ito T."/>
            <person name="Fujiyama A."/>
            <person name="Inagaki F."/>
            <person name="Takami H."/>
        </authorList>
    </citation>
    <scope>NUCLEOTIDE SEQUENCE</scope>
    <source>
        <strain evidence="4">Expedition CK06-06</strain>
    </source>
</reference>
<protein>
    <recommendedName>
        <fullName evidence="3">Nitroreductase domain-containing protein</fullName>
    </recommendedName>
</protein>